<sequence length="262" mass="30335">MTENTSLTSIESGFVSLTELKIKETATVEIDLICNKMEEKNKGFFDYSVFKKFFKDAVIFKKFGKAVNSFKEMGKKTNLMAKKSWRCATNCFSSISNKNLNTFVTNNCLLITFLLLLVVLIEILFAYFSVNYKYIKSDKKPDLFLIILHASFSFYLFFLPVFYAYIIVFKVIPSVRPSLTSSKWFLIISKIVPNLFVSILLSLLFIIIVTLCFYFGFSSHTFNDKHMDYIILIKIGLLIFYISLLTYLINFLPKMLVNTLIV</sequence>
<evidence type="ECO:0000313" key="1">
    <source>
        <dbReference type="EMBL" id="CAK5105586.1"/>
    </source>
</evidence>
<protein>
    <submittedName>
        <fullName evidence="1">Uncharacterized protein</fullName>
    </submittedName>
</protein>
<comment type="caution">
    <text evidence="1">The sequence shown here is derived from an EMBL/GenBank/DDBJ whole genome shotgun (WGS) entry which is preliminary data.</text>
</comment>
<reference evidence="1" key="1">
    <citation type="submission" date="2023-11" db="EMBL/GenBank/DDBJ databases">
        <authorList>
            <person name="Poullet M."/>
        </authorList>
    </citation>
    <scope>NUCLEOTIDE SEQUENCE</scope>
    <source>
        <strain evidence="1">E1834</strain>
    </source>
</reference>
<dbReference type="EMBL" id="CAVMJV010000120">
    <property type="protein sequence ID" value="CAK5105586.1"/>
    <property type="molecule type" value="Genomic_DNA"/>
</dbReference>
<dbReference type="Proteomes" id="UP001497535">
    <property type="component" value="Unassembled WGS sequence"/>
</dbReference>
<keyword evidence="2" id="KW-1185">Reference proteome</keyword>
<gene>
    <name evidence="1" type="ORF">MENTE1834_LOCUS43270</name>
</gene>
<evidence type="ECO:0000313" key="2">
    <source>
        <dbReference type="Proteomes" id="UP001497535"/>
    </source>
</evidence>
<proteinExistence type="predicted"/>
<organism evidence="1 2">
    <name type="scientific">Meloidogyne enterolobii</name>
    <name type="common">Root-knot nematode worm</name>
    <name type="synonym">Meloidogyne mayaguensis</name>
    <dbReference type="NCBI Taxonomy" id="390850"/>
    <lineage>
        <taxon>Eukaryota</taxon>
        <taxon>Metazoa</taxon>
        <taxon>Ecdysozoa</taxon>
        <taxon>Nematoda</taxon>
        <taxon>Chromadorea</taxon>
        <taxon>Rhabditida</taxon>
        <taxon>Tylenchina</taxon>
        <taxon>Tylenchomorpha</taxon>
        <taxon>Tylenchoidea</taxon>
        <taxon>Meloidogynidae</taxon>
        <taxon>Meloidogyninae</taxon>
        <taxon>Meloidogyne</taxon>
    </lineage>
</organism>
<accession>A0ACB1ATV2</accession>
<name>A0ACB1ATV2_MELEN</name>